<dbReference type="HOGENOM" id="CLU_1314819_0_0_11"/>
<keyword evidence="2" id="KW-0472">Membrane</keyword>
<protein>
    <submittedName>
        <fullName evidence="3">Uncharacterized protein</fullName>
    </submittedName>
</protein>
<keyword evidence="2" id="KW-0812">Transmembrane</keyword>
<sequence>MTVPERWKDGLESDTPPAPYPTDGTDFQGAVRYHHRVALKRFLKFFPVFLLLWVQLFVLHLDYLLPVGIVGMFGMVWTLFLLAGRLSLARKCSKVFRTYPLEFRTPVEKYGMESTHTLYVRFGDQTGTPFTLRAKDALGRGRWPVGITDGVWFAGDEPFGGAFIVPGGGEMLFLQPRDWAETEKYRKDAGPERVEKANRAGIKRPARLK</sequence>
<dbReference type="RefSeq" id="WP_007383494.1">
    <property type="nucleotide sequence ID" value="NZ_CM000951.1"/>
</dbReference>
<evidence type="ECO:0000313" key="3">
    <source>
        <dbReference type="EMBL" id="EDY57734.1"/>
    </source>
</evidence>
<evidence type="ECO:0000256" key="1">
    <source>
        <dbReference type="SAM" id="MobiDB-lite"/>
    </source>
</evidence>
<organism evidence="3 4">
    <name type="scientific">Streptomyces sviceus (strain ATCC 29083 / DSM 924 / JCM 4929 / NBRC 13980 / NCIMB 11184 / NRRL 5439 / UC 5370)</name>
    <dbReference type="NCBI Taxonomy" id="463191"/>
    <lineage>
        <taxon>Bacteria</taxon>
        <taxon>Bacillati</taxon>
        <taxon>Actinomycetota</taxon>
        <taxon>Actinomycetes</taxon>
        <taxon>Kitasatosporales</taxon>
        <taxon>Streptomycetaceae</taxon>
        <taxon>Streptomyces</taxon>
    </lineage>
</organism>
<accession>B5HY29</accession>
<evidence type="ECO:0000313" key="4">
    <source>
        <dbReference type="Proteomes" id="UP000002785"/>
    </source>
</evidence>
<evidence type="ECO:0000256" key="2">
    <source>
        <dbReference type="SAM" id="Phobius"/>
    </source>
</evidence>
<reference evidence="3" key="1">
    <citation type="submission" date="2009-10" db="EMBL/GenBank/DDBJ databases">
        <title>The genome sequence of Streptomyces sviceus strain ATCC 29083.</title>
        <authorList>
            <consortium name="The Broad Institute Genome Sequencing Platform"/>
            <consortium name="Broad Institute Microbial Sequencing Center"/>
            <person name="Fischbach M."/>
            <person name="Godfrey P."/>
            <person name="Ward D."/>
            <person name="Young S."/>
            <person name="Zeng Q."/>
            <person name="Koehrsen M."/>
            <person name="Alvarado L."/>
            <person name="Berlin A.M."/>
            <person name="Bochicchio J."/>
            <person name="Borenstein D."/>
            <person name="Chapman S.B."/>
            <person name="Chen Z."/>
            <person name="Engels R."/>
            <person name="Freedman E."/>
            <person name="Gellesch M."/>
            <person name="Goldberg J."/>
            <person name="Griggs A."/>
            <person name="Gujja S."/>
            <person name="Heilman E.R."/>
            <person name="Heiman D.I."/>
            <person name="Hepburn T.A."/>
            <person name="Howarth C."/>
            <person name="Jen D."/>
            <person name="Larson L."/>
            <person name="Lewis B."/>
            <person name="Mehta T."/>
            <person name="Park D."/>
            <person name="Pearson M."/>
            <person name="Richards J."/>
            <person name="Roberts A."/>
            <person name="Saif S."/>
            <person name="Shea T.D."/>
            <person name="Shenoy N."/>
            <person name="Sisk P."/>
            <person name="Stolte C."/>
            <person name="Sykes S.N."/>
            <person name="Thomson T."/>
            <person name="Walk T."/>
            <person name="White J."/>
            <person name="Yandava C."/>
            <person name="Straight P."/>
            <person name="Clardy J."/>
            <person name="Hung D."/>
            <person name="Kolter R."/>
            <person name="Mekalanos J."/>
            <person name="Walker S."/>
            <person name="Walsh C.T."/>
            <person name="Wieland-Brown L.C."/>
            <person name="Haas B."/>
            <person name="Nusbaum C."/>
            <person name="Birren B."/>
        </authorList>
    </citation>
    <scope>NUCLEOTIDE SEQUENCE [LARGE SCALE GENOMIC DNA]</scope>
    <source>
        <strain evidence="3">ATCC 29083</strain>
    </source>
</reference>
<keyword evidence="4" id="KW-1185">Reference proteome</keyword>
<dbReference type="AlphaFoldDB" id="B5HY29"/>
<name>B5HY29_STRX2</name>
<feature type="transmembrane region" description="Helical" evidence="2">
    <location>
        <begin position="67"/>
        <end position="88"/>
    </location>
</feature>
<gene>
    <name evidence="3" type="ORF">SSEG_09447</name>
</gene>
<dbReference type="Proteomes" id="UP000002785">
    <property type="component" value="Chromosome"/>
</dbReference>
<feature type="transmembrane region" description="Helical" evidence="2">
    <location>
        <begin position="42"/>
        <end position="61"/>
    </location>
</feature>
<dbReference type="eggNOG" id="ENOG5030SJC">
    <property type="taxonomic scope" value="Bacteria"/>
</dbReference>
<feature type="region of interest" description="Disordered" evidence="1">
    <location>
        <begin position="184"/>
        <end position="209"/>
    </location>
</feature>
<dbReference type="OrthoDB" id="4211434at2"/>
<feature type="compositionally biased region" description="Basic and acidic residues" evidence="1">
    <location>
        <begin position="184"/>
        <end position="198"/>
    </location>
</feature>
<feature type="region of interest" description="Disordered" evidence="1">
    <location>
        <begin position="1"/>
        <end position="22"/>
    </location>
</feature>
<feature type="compositionally biased region" description="Basic and acidic residues" evidence="1">
    <location>
        <begin position="1"/>
        <end position="11"/>
    </location>
</feature>
<proteinExistence type="predicted"/>
<dbReference type="EMBL" id="CM000951">
    <property type="protein sequence ID" value="EDY57734.1"/>
    <property type="molecule type" value="Genomic_DNA"/>
</dbReference>
<keyword evidence="2" id="KW-1133">Transmembrane helix</keyword>